<evidence type="ECO:0000313" key="1">
    <source>
        <dbReference type="EMBL" id="MFC6279787.1"/>
    </source>
</evidence>
<dbReference type="Proteomes" id="UP001596270">
    <property type="component" value="Unassembled WGS sequence"/>
</dbReference>
<evidence type="ECO:0000313" key="2">
    <source>
        <dbReference type="Proteomes" id="UP001596270"/>
    </source>
</evidence>
<dbReference type="Gene3D" id="3.40.190.10">
    <property type="entry name" value="Periplasmic binding protein-like II"/>
    <property type="match status" value="1"/>
</dbReference>
<reference evidence="2" key="1">
    <citation type="journal article" date="2019" name="Int. J. Syst. Evol. Microbiol.">
        <title>The Global Catalogue of Microorganisms (GCM) 10K type strain sequencing project: providing services to taxonomists for standard genome sequencing and annotation.</title>
        <authorList>
            <consortium name="The Broad Institute Genomics Platform"/>
            <consortium name="The Broad Institute Genome Sequencing Center for Infectious Disease"/>
            <person name="Wu L."/>
            <person name="Ma J."/>
        </authorList>
    </citation>
    <scope>NUCLEOTIDE SEQUENCE [LARGE SCALE GENOMIC DNA]</scope>
    <source>
        <strain evidence="2">CCUG 39402</strain>
    </source>
</reference>
<comment type="caution">
    <text evidence="1">The sequence shown here is derived from an EMBL/GenBank/DDBJ whole genome shotgun (WGS) entry which is preliminary data.</text>
</comment>
<dbReference type="EMBL" id="JBHSRS010000002">
    <property type="protein sequence ID" value="MFC6279787.1"/>
    <property type="molecule type" value="Genomic_DNA"/>
</dbReference>
<sequence length="332" mass="37238">MNPLPLTLALGPYDHTRDVTDGSVPVQGVQLRTLDLPIEEIFYRFTLHREWDVSEMSMGKYIALRSQDDTSVMALPVFISRAFRHSMFYVREGGAIKRPEDLQGKRIGIPEWAQTAGIYGRGYLSDYVGLKLKDIQWVQAGVNEPGRKEKVKLKLPEGMQLRNVPDSSLNDMLLKGELDAVMSARPPVGLGKGIARLMPDYLAAEAQYFKDTSIYPIMHGLVLKGPVLEAHPWLGMSFYKAFLEAKDRSIERLSDVTASHAPVAWMAEYTQRMRSTFGDDFFPYGIGAGRGGDINRATLAAFLKFGFEQGVCHRLLDVEELFPTQVLASYKV</sequence>
<gene>
    <name evidence="1" type="ORF">ACFQND_00845</name>
</gene>
<organism evidence="1 2">
    <name type="scientific">Polaromonas aquatica</name>
    <dbReference type="NCBI Taxonomy" id="332657"/>
    <lineage>
        <taxon>Bacteria</taxon>
        <taxon>Pseudomonadati</taxon>
        <taxon>Pseudomonadota</taxon>
        <taxon>Betaproteobacteria</taxon>
        <taxon>Burkholderiales</taxon>
        <taxon>Comamonadaceae</taxon>
        <taxon>Polaromonas</taxon>
    </lineage>
</organism>
<name>A0ABW1TRW5_9BURK</name>
<proteinExistence type="predicted"/>
<dbReference type="RefSeq" id="WP_377411939.1">
    <property type="nucleotide sequence ID" value="NZ_JBHSRS010000002.1"/>
</dbReference>
<accession>A0ABW1TRW5</accession>
<keyword evidence="2" id="KW-1185">Reference proteome</keyword>
<dbReference type="SUPFAM" id="SSF53850">
    <property type="entry name" value="Periplasmic binding protein-like II"/>
    <property type="match status" value="1"/>
</dbReference>
<protein>
    <submittedName>
        <fullName evidence="1">4,5-dihydroxyphthalate decarboxylase</fullName>
    </submittedName>
</protein>